<gene>
    <name evidence="7" type="ORF">Agabi119p4_8858</name>
</gene>
<comment type="subcellular location">
    <subcellularLocation>
        <location evidence="1">Nucleus</location>
    </subcellularLocation>
</comment>
<feature type="compositionally biased region" description="Acidic residues" evidence="6">
    <location>
        <begin position="491"/>
        <end position="525"/>
    </location>
</feature>
<feature type="compositionally biased region" description="Polar residues" evidence="6">
    <location>
        <begin position="411"/>
        <end position="430"/>
    </location>
</feature>
<feature type="compositionally biased region" description="Basic and acidic residues" evidence="6">
    <location>
        <begin position="1091"/>
        <end position="1116"/>
    </location>
</feature>
<feature type="region of interest" description="Disordered" evidence="6">
    <location>
        <begin position="988"/>
        <end position="1454"/>
    </location>
</feature>
<feature type="compositionally biased region" description="Basic and acidic residues" evidence="6">
    <location>
        <begin position="939"/>
        <end position="976"/>
    </location>
</feature>
<comment type="caution">
    <text evidence="7">The sequence shown here is derived from an EMBL/GenBank/DDBJ whole genome shotgun (WGS) entry which is preliminary data.</text>
</comment>
<feature type="compositionally biased region" description="Acidic residues" evidence="6">
    <location>
        <begin position="144"/>
        <end position="174"/>
    </location>
</feature>
<sequence length="1454" mass="157225">MPGSSISLESLSSPSPSPPPTPPRAKGSATHKAQAAQAKAAPPHGLGSDSELSELTEEEQDGAEKRANPPNAPHGDHTATGDESVGGTSVGGGASTSTSASLSRRTVQTMLSTTGKRRRGRKKRSSLVPAPMWDWAGSKANKEQEEEEEEEMPGPPEVMEEEEDEEEGEVEEEDKEKGTGSHHPAPTPIVRKSKGKKVASRAELGEDEAMEVDVPRGFEPKLNGAPALPQGIPGSSAGGNEEEEEEAESEEGDSEEDKNAQSQSDEASDSDGPKWTVAPIQARMRTHGFRHRKIVPRRSNWRRSSYVYARNCPPDEKNPWKFSEDEEDNSASSKGSDDEDVEDEEDTENENDKDEGDIDKEDNDRDPPAEDVDLSETTQVVGPLVEAIAPIAAAAAAMSIMAGSQVIDPASPSTYTFSRHSPDPASTKNAADSLKKKNAKVKEGDYDGPSAVPRAEKKEKTLKHAPPALDTEIDPPELEGDGDNEPSAAADADEPEVEQEQEVDVENELEAVEAEEPSPDDDLEVELESDLQPAHRAEALDVLATIELKFALLRERVYVEKMEGLAWEEKLVNEGTHPELIHIQKELLKRRDRRLELASRKREYELANISKKRRTNEDSTWSWWKLARDDLQTDMVAETSRKRRRLERERRASEKPQPVPHVPMPPSEVPPAPSLRKLVKSFPFVDKQKMRNSQITSKPGNYPELLGLTPSEINTDLEVFFSGRRGYDFPVMGFPAPIPPPLGIPGYETYPDHMGNSMVPPGRNHPQHVPAFTHQMQPPQNYAYTSPNGGRMPPPPGHSHPLQPPPPPLPLQSGPSGSGMYPMDEMMGPIPHSVSTHPYYGSQVNGGPYPESAPPLPASMVGPPGHHGRRSPSPMGAVVNGKQPHSGWMGPGVPPGPGGVPVGQVGYPGPGHGRSKGEWIPGDDRRRDYPIGSEEEEAERMMRERAQREDRREFFDRERDKQREQRDKERDRESMMMDMDRERHMQMMAQHRQGPPASGPPSSAPMHPHIHGMPGQHHPMGGRHHSRPHHHHVVHHHHHHGTSGPGGPPPPSVMHSPRAPRDYGETGPGSGHGQYPTEIINLSSKLGPPPPHRDDYPSNRELDFREKENREKERARMSRRSSPVPGSSSQSQPQSQGPLQPPLMESDRPISTPFAMASTQTMQASGSANGTSSPRLPSGYDGHLRSPGHRFSSTGRSVPPTAGPSTPSAVPPLPSLANTGQRDGAALSSPRRPPPLQSPSLISDSLRERDLEGMAGSSSGASMVPSSSPVLQGQRSPGPVKFGPPPPMTLGSSTNVAERDRVSGASTSGLSGAKGPFSAAVRPSAVGSKVRPGSPIGQVAKAVNNQPLVNSKVGLSGPGRAGTPVEIERKGPFTSPSARSVNGVVGGFDGDERDREREREKHRMLEDAKLMAGPGPLTPPTSLISSANASAPTSSPVALTSPSKMSVPQMVDGP</sequence>
<feature type="compositionally biased region" description="Low complexity" evidence="6">
    <location>
        <begin position="1254"/>
        <end position="1270"/>
    </location>
</feature>
<feature type="compositionally biased region" description="Low complexity" evidence="6">
    <location>
        <begin position="1"/>
        <end position="14"/>
    </location>
</feature>
<feature type="compositionally biased region" description="Basic residues" evidence="6">
    <location>
        <begin position="115"/>
        <end position="125"/>
    </location>
</feature>
<evidence type="ECO:0000256" key="4">
    <source>
        <dbReference type="ARBA" id="ARBA00023163"/>
    </source>
</evidence>
<feature type="compositionally biased region" description="Basic and acidic residues" evidence="6">
    <location>
        <begin position="1390"/>
        <end position="1409"/>
    </location>
</feature>
<dbReference type="InterPro" id="IPR013907">
    <property type="entry name" value="Sds3"/>
</dbReference>
<feature type="compositionally biased region" description="Basic residues" evidence="6">
    <location>
        <begin position="1020"/>
        <end position="1041"/>
    </location>
</feature>
<evidence type="ECO:0000256" key="2">
    <source>
        <dbReference type="ARBA" id="ARBA00022491"/>
    </source>
</evidence>
<feature type="compositionally biased region" description="Low complexity" evidence="6">
    <location>
        <begin position="1004"/>
        <end position="1019"/>
    </location>
</feature>
<dbReference type="GO" id="GO:0005654">
    <property type="term" value="C:nucleoplasm"/>
    <property type="evidence" value="ECO:0007669"/>
    <property type="project" value="UniProtKB-ARBA"/>
</dbReference>
<feature type="compositionally biased region" description="Low complexity" evidence="6">
    <location>
        <begin position="31"/>
        <end position="50"/>
    </location>
</feature>
<evidence type="ECO:0000256" key="3">
    <source>
        <dbReference type="ARBA" id="ARBA00023015"/>
    </source>
</evidence>
<evidence type="ECO:0000313" key="8">
    <source>
        <dbReference type="Proteomes" id="UP000629468"/>
    </source>
</evidence>
<dbReference type="PANTHER" id="PTHR21964">
    <property type="entry name" value="BREAST CANCER METASTASIS-SUPPRESSOR 1"/>
    <property type="match status" value="1"/>
</dbReference>
<reference evidence="7 8" key="1">
    <citation type="journal article" name="Sci. Rep.">
        <title>Telomere-to-telomere assembled and centromere annotated genomes of the two main subspecies of the button mushroom Agaricus bisporus reveal especially polymorphic chromosome ends.</title>
        <authorList>
            <person name="Sonnenberg A.S.M."/>
            <person name="Sedaghat-Telgerd N."/>
            <person name="Lavrijssen B."/>
            <person name="Ohm R.A."/>
            <person name="Hendrickx P.M."/>
            <person name="Scholtmeijer K."/>
            <person name="Baars J.J.P."/>
            <person name="van Peer A."/>
        </authorList>
    </citation>
    <scope>NUCLEOTIDE SEQUENCE [LARGE SCALE GENOMIC DNA]</scope>
    <source>
        <strain evidence="7 8">H119_p4</strain>
    </source>
</reference>
<feature type="region of interest" description="Disordered" evidence="6">
    <location>
        <begin position="638"/>
        <end position="673"/>
    </location>
</feature>
<feature type="compositionally biased region" description="Pro residues" evidence="6">
    <location>
        <begin position="657"/>
        <end position="673"/>
    </location>
</feature>
<feature type="region of interest" description="Disordered" evidence="6">
    <location>
        <begin position="904"/>
        <end position="976"/>
    </location>
</feature>
<feature type="region of interest" description="Disordered" evidence="6">
    <location>
        <begin position="407"/>
        <end position="525"/>
    </location>
</feature>
<organism evidence="7 8">
    <name type="scientific">Agaricus bisporus var. burnettii</name>
    <dbReference type="NCBI Taxonomy" id="192524"/>
    <lineage>
        <taxon>Eukaryota</taxon>
        <taxon>Fungi</taxon>
        <taxon>Dikarya</taxon>
        <taxon>Basidiomycota</taxon>
        <taxon>Agaricomycotina</taxon>
        <taxon>Agaricomycetes</taxon>
        <taxon>Agaricomycetidae</taxon>
        <taxon>Agaricales</taxon>
        <taxon>Agaricineae</taxon>
        <taxon>Agaricaceae</taxon>
        <taxon>Agaricus</taxon>
    </lineage>
</organism>
<dbReference type="Pfam" id="PF08598">
    <property type="entry name" value="Sds3"/>
    <property type="match status" value="1"/>
</dbReference>
<feature type="compositionally biased region" description="Polar residues" evidence="6">
    <location>
        <begin position="102"/>
        <end position="111"/>
    </location>
</feature>
<feature type="compositionally biased region" description="Acidic residues" evidence="6">
    <location>
        <begin position="51"/>
        <end position="61"/>
    </location>
</feature>
<feature type="compositionally biased region" description="Low complexity" evidence="6">
    <location>
        <begin position="1425"/>
        <end position="1438"/>
    </location>
</feature>
<feature type="compositionally biased region" description="Acidic residues" evidence="6">
    <location>
        <begin position="337"/>
        <end position="361"/>
    </location>
</feature>
<protein>
    <submittedName>
        <fullName evidence="7">Uncharacterized protein</fullName>
    </submittedName>
</protein>
<evidence type="ECO:0000313" key="7">
    <source>
        <dbReference type="EMBL" id="KAF7762265.1"/>
    </source>
</evidence>
<proteinExistence type="predicted"/>
<keyword evidence="4" id="KW-0804">Transcription</keyword>
<accession>A0A8H7EY40</accession>
<feature type="region of interest" description="Disordered" evidence="6">
    <location>
        <begin position="765"/>
        <end position="821"/>
    </location>
</feature>
<evidence type="ECO:0000256" key="6">
    <source>
        <dbReference type="SAM" id="MobiDB-lite"/>
    </source>
</evidence>
<evidence type="ECO:0000256" key="5">
    <source>
        <dbReference type="ARBA" id="ARBA00023242"/>
    </source>
</evidence>
<keyword evidence="3" id="KW-0805">Transcription regulation</keyword>
<dbReference type="SMART" id="SM01401">
    <property type="entry name" value="Sds3"/>
    <property type="match status" value="1"/>
</dbReference>
<name>A0A8H7EY40_AGABI</name>
<feature type="compositionally biased region" description="Pro residues" evidence="6">
    <location>
        <begin position="792"/>
        <end position="810"/>
    </location>
</feature>
<feature type="compositionally biased region" description="Low complexity" evidence="6">
    <location>
        <begin position="1120"/>
        <end position="1138"/>
    </location>
</feature>
<feature type="compositionally biased region" description="Acidic residues" evidence="6">
    <location>
        <begin position="471"/>
        <end position="484"/>
    </location>
</feature>
<feature type="compositionally biased region" description="Basic and acidic residues" evidence="6">
    <location>
        <begin position="313"/>
        <end position="323"/>
    </location>
</feature>
<feature type="compositionally biased region" description="Acidic residues" evidence="6">
    <location>
        <begin position="240"/>
        <end position="256"/>
    </location>
</feature>
<feature type="region of interest" description="Disordered" evidence="6">
    <location>
        <begin position="1"/>
        <end position="380"/>
    </location>
</feature>
<keyword evidence="2" id="KW-0678">Repressor</keyword>
<keyword evidence="5" id="KW-0539">Nucleus</keyword>
<feature type="compositionally biased region" description="Polar residues" evidence="6">
    <location>
        <begin position="1157"/>
        <end position="1175"/>
    </location>
</feature>
<dbReference type="EMBL" id="JABXXO010000012">
    <property type="protein sequence ID" value="KAF7762265.1"/>
    <property type="molecule type" value="Genomic_DNA"/>
</dbReference>
<dbReference type="Proteomes" id="UP000629468">
    <property type="component" value="Unassembled WGS sequence"/>
</dbReference>
<dbReference type="GO" id="GO:0010468">
    <property type="term" value="P:regulation of gene expression"/>
    <property type="evidence" value="ECO:0007669"/>
    <property type="project" value="UniProtKB-ARBA"/>
</dbReference>
<feature type="compositionally biased region" description="Basic residues" evidence="6">
    <location>
        <begin position="284"/>
        <end position="301"/>
    </location>
</feature>
<evidence type="ECO:0000256" key="1">
    <source>
        <dbReference type="ARBA" id="ARBA00004123"/>
    </source>
</evidence>
<feature type="compositionally biased region" description="Polar residues" evidence="6">
    <location>
        <begin position="774"/>
        <end position="788"/>
    </location>
</feature>